<reference evidence="2" key="1">
    <citation type="submission" date="2023-07" db="EMBL/GenBank/DDBJ databases">
        <authorList>
            <consortium name="AG Swart"/>
            <person name="Singh M."/>
            <person name="Singh A."/>
            <person name="Seah K."/>
            <person name="Emmerich C."/>
        </authorList>
    </citation>
    <scope>NUCLEOTIDE SEQUENCE</scope>
    <source>
        <strain evidence="2">DP1</strain>
    </source>
</reference>
<feature type="compositionally biased region" description="Polar residues" evidence="1">
    <location>
        <begin position="485"/>
        <end position="496"/>
    </location>
</feature>
<name>A0AAD1Y952_EUPCR</name>
<dbReference type="AlphaFoldDB" id="A0AAD1Y952"/>
<feature type="region of interest" description="Disordered" evidence="1">
    <location>
        <begin position="258"/>
        <end position="282"/>
    </location>
</feature>
<proteinExistence type="predicted"/>
<comment type="caution">
    <text evidence="2">The sequence shown here is derived from an EMBL/GenBank/DDBJ whole genome shotgun (WGS) entry which is preliminary data.</text>
</comment>
<feature type="compositionally biased region" description="Basic residues" evidence="1">
    <location>
        <begin position="268"/>
        <end position="278"/>
    </location>
</feature>
<evidence type="ECO:0000313" key="3">
    <source>
        <dbReference type="Proteomes" id="UP001295684"/>
    </source>
</evidence>
<dbReference type="EMBL" id="CAMPGE010027695">
    <property type="protein sequence ID" value="CAI2385307.1"/>
    <property type="molecule type" value="Genomic_DNA"/>
</dbReference>
<keyword evidence="3" id="KW-1185">Reference proteome</keyword>
<organism evidence="2 3">
    <name type="scientific">Euplotes crassus</name>
    <dbReference type="NCBI Taxonomy" id="5936"/>
    <lineage>
        <taxon>Eukaryota</taxon>
        <taxon>Sar</taxon>
        <taxon>Alveolata</taxon>
        <taxon>Ciliophora</taxon>
        <taxon>Intramacronucleata</taxon>
        <taxon>Spirotrichea</taxon>
        <taxon>Hypotrichia</taxon>
        <taxon>Euplotida</taxon>
        <taxon>Euplotidae</taxon>
        <taxon>Moneuplotes</taxon>
    </lineage>
</organism>
<feature type="region of interest" description="Disordered" evidence="1">
    <location>
        <begin position="386"/>
        <end position="410"/>
    </location>
</feature>
<accession>A0AAD1Y952</accession>
<sequence length="519" mass="59545">MREEGIHSRSKTNRRRSQSEEPEFLIQDEIFIINKHKLKSPIEDDFEYEILIDGSDTYSDGRHLDGYREGDDESDKYFCPITGAHFEYSEIIRKLKKIAKRSNDLSLKTKNKLTVRGELTKSSLDEDLKFKDMMNNKIYQTQSKLLHTGTVVSTITNPREFELRTLETVDNKAHNKIIEKENSYQDQFKLCRKSNLSQMGKLGSNFATEDLKNGKKQASPLGIYAESATFDEFCKSINGKFSTSMIKGAKNKRILIPKNSIKTPSKSSKNKVKKSKPRKGAESCRIEKYLKNAEKFSYPGSSLSIHHPESTQFSTIDSKKMKIFKKNKIINSTNLSKMIKRKKYTNNMKSGDYRLGNEINITNCKNYDRVNIKGLFKSKCIPVKTALPHNSKKRSSSKSKSKSKGAKAKYQLSSYSVKLKKTTKQDPSLNGLSTREKSSKLSHIFDFNNVNNYKSVPKKKINKRSLEKKAFKKLNFKKRVKQKNGTFDFNNLQVQGTGKKEKPASKSRSKKRQSLEACR</sequence>
<gene>
    <name evidence="2" type="ORF">ECRASSUSDP1_LOCUS26863</name>
</gene>
<protein>
    <submittedName>
        <fullName evidence="2">Uncharacterized protein</fullName>
    </submittedName>
</protein>
<feature type="region of interest" description="Disordered" evidence="1">
    <location>
        <begin position="485"/>
        <end position="519"/>
    </location>
</feature>
<dbReference type="Proteomes" id="UP001295684">
    <property type="component" value="Unassembled WGS sequence"/>
</dbReference>
<evidence type="ECO:0000256" key="1">
    <source>
        <dbReference type="SAM" id="MobiDB-lite"/>
    </source>
</evidence>
<feature type="compositionally biased region" description="Basic residues" evidence="1">
    <location>
        <begin position="390"/>
        <end position="407"/>
    </location>
</feature>
<evidence type="ECO:0000313" key="2">
    <source>
        <dbReference type="EMBL" id="CAI2385307.1"/>
    </source>
</evidence>
<feature type="region of interest" description="Disordered" evidence="1">
    <location>
        <begin position="1"/>
        <end position="21"/>
    </location>
</feature>